<accession>A0A4S3J8X3</accession>
<dbReference type="EMBL" id="SOSA01000666">
    <property type="protein sequence ID" value="THC89371.1"/>
    <property type="molecule type" value="Genomic_DNA"/>
</dbReference>
<protein>
    <submittedName>
        <fullName evidence="1">Uncharacterized protein</fullName>
    </submittedName>
</protein>
<keyword evidence="2" id="KW-1185">Reference proteome</keyword>
<dbReference type="Proteomes" id="UP000308092">
    <property type="component" value="Unassembled WGS sequence"/>
</dbReference>
<sequence>MRSRFIILEYLRQYSAFALILECDALAWAQTLYS</sequence>
<dbReference type="VEuPathDB" id="FungiDB:EYZ11_011183"/>
<evidence type="ECO:0000313" key="1">
    <source>
        <dbReference type="EMBL" id="THC89371.1"/>
    </source>
</evidence>
<organism evidence="1 2">
    <name type="scientific">Aspergillus tanneri</name>
    <dbReference type="NCBI Taxonomy" id="1220188"/>
    <lineage>
        <taxon>Eukaryota</taxon>
        <taxon>Fungi</taxon>
        <taxon>Dikarya</taxon>
        <taxon>Ascomycota</taxon>
        <taxon>Pezizomycotina</taxon>
        <taxon>Eurotiomycetes</taxon>
        <taxon>Eurotiomycetidae</taxon>
        <taxon>Eurotiales</taxon>
        <taxon>Aspergillaceae</taxon>
        <taxon>Aspergillus</taxon>
        <taxon>Aspergillus subgen. Circumdati</taxon>
    </lineage>
</organism>
<reference evidence="1 2" key="1">
    <citation type="submission" date="2019-03" db="EMBL/GenBank/DDBJ databases">
        <title>The genome sequence of a newly discovered highly antifungal drug resistant Aspergillus species, Aspergillus tanneri NIH 1004.</title>
        <authorList>
            <person name="Mounaud S."/>
            <person name="Singh I."/>
            <person name="Joardar V."/>
            <person name="Pakala S."/>
            <person name="Pakala S."/>
            <person name="Venepally P."/>
            <person name="Hoover J."/>
            <person name="Nierman W."/>
            <person name="Chung J."/>
            <person name="Losada L."/>
        </authorList>
    </citation>
    <scope>NUCLEOTIDE SEQUENCE [LARGE SCALE GENOMIC DNA]</scope>
    <source>
        <strain evidence="1 2">NIH1004</strain>
    </source>
</reference>
<proteinExistence type="predicted"/>
<comment type="caution">
    <text evidence="1">The sequence shown here is derived from an EMBL/GenBank/DDBJ whole genome shotgun (WGS) entry which is preliminary data.</text>
</comment>
<evidence type="ECO:0000313" key="2">
    <source>
        <dbReference type="Proteomes" id="UP000308092"/>
    </source>
</evidence>
<gene>
    <name evidence="1" type="ORF">EYZ11_011183</name>
</gene>
<name>A0A4S3J8X3_9EURO</name>
<dbReference type="AlphaFoldDB" id="A0A4S3J8X3"/>